<dbReference type="GO" id="GO:0008832">
    <property type="term" value="F:dGTPase activity"/>
    <property type="evidence" value="ECO:0007669"/>
    <property type="project" value="TreeGrafter"/>
</dbReference>
<evidence type="ECO:0000313" key="3">
    <source>
        <dbReference type="EMBL" id="TPX47011.1"/>
    </source>
</evidence>
<dbReference type="EMBL" id="QEAM01000167">
    <property type="protein sequence ID" value="TPX44815.1"/>
    <property type="molecule type" value="Genomic_DNA"/>
</dbReference>
<dbReference type="Gene3D" id="1.10.3210.10">
    <property type="entry name" value="Hypothetical protein af1432"/>
    <property type="match status" value="1"/>
</dbReference>
<feature type="domain" description="HD/PDEase" evidence="1">
    <location>
        <begin position="76"/>
        <end position="193"/>
    </location>
</feature>
<accession>A0A507D090</accession>
<keyword evidence="4" id="KW-1185">Reference proteome</keyword>
<dbReference type="SMART" id="SM00471">
    <property type="entry name" value="HDc"/>
    <property type="match status" value="1"/>
</dbReference>
<sequence>MYAGSSGLATSVPPTRVNPIDKLLVPLQITHSTTSVHAEPTASIQLCVTRSSSLQRLDTVNQAGNVVFLPQFKPHKPVTRLEHSIGCALLVKRLGGDHTQQVAALLHDITHRAFSHVADVLYKDRLKANQDSYHEVNVSEFVNLQTDLPNFFSQSDLKSLIDLSQHPIVEQPTPTMCADRIDYFLRDVIAWQVDCPEIGLVDNLTRRKWVDEFVDSLTVASDGIMATTDVKLGVEASILFMCLNDQAYISKESVGVYQLTAVLLKKAIAYGIIADVDLDVKGDQEIWNAVKEGCGGHRDMTKIWTILNSEKTEYLIVECNDNVQDGWTKIASNLQLKMRYVDPHIVSSVNKETARKASAMDSRLRQTLSEYRYKGLKKWDVYYKFSRI</sequence>
<gene>
    <name evidence="2" type="ORF">SeLEV6574_g04285</name>
    <name evidence="3" type="ORF">SeMB42_g03507</name>
</gene>
<evidence type="ECO:0000313" key="4">
    <source>
        <dbReference type="Proteomes" id="UP000317494"/>
    </source>
</evidence>
<evidence type="ECO:0000259" key="1">
    <source>
        <dbReference type="SMART" id="SM00471"/>
    </source>
</evidence>
<dbReference type="GO" id="GO:0006203">
    <property type="term" value="P:dGTP catabolic process"/>
    <property type="evidence" value="ECO:0007669"/>
    <property type="project" value="TreeGrafter"/>
</dbReference>
<dbReference type="VEuPathDB" id="FungiDB:SeMB42_g03507"/>
<evidence type="ECO:0000313" key="5">
    <source>
        <dbReference type="Proteomes" id="UP000320475"/>
    </source>
</evidence>
<comment type="caution">
    <text evidence="2">The sequence shown here is derived from an EMBL/GenBank/DDBJ whole genome shotgun (WGS) entry which is preliminary data.</text>
</comment>
<dbReference type="CDD" id="cd00077">
    <property type="entry name" value="HDc"/>
    <property type="match status" value="1"/>
</dbReference>
<dbReference type="Pfam" id="PF01966">
    <property type="entry name" value="HD"/>
    <property type="match status" value="1"/>
</dbReference>
<evidence type="ECO:0000313" key="2">
    <source>
        <dbReference type="EMBL" id="TPX44815.1"/>
    </source>
</evidence>
<dbReference type="OrthoDB" id="9991235at2759"/>
<dbReference type="AlphaFoldDB" id="A0A507D090"/>
<dbReference type="Proteomes" id="UP000320475">
    <property type="component" value="Unassembled WGS sequence"/>
</dbReference>
<organism evidence="2 5">
    <name type="scientific">Synchytrium endobioticum</name>
    <dbReference type="NCBI Taxonomy" id="286115"/>
    <lineage>
        <taxon>Eukaryota</taxon>
        <taxon>Fungi</taxon>
        <taxon>Fungi incertae sedis</taxon>
        <taxon>Chytridiomycota</taxon>
        <taxon>Chytridiomycota incertae sedis</taxon>
        <taxon>Chytridiomycetes</taxon>
        <taxon>Synchytriales</taxon>
        <taxon>Synchytriaceae</taxon>
        <taxon>Synchytrium</taxon>
    </lineage>
</organism>
<dbReference type="InterPro" id="IPR003607">
    <property type="entry name" value="HD/PDEase_dom"/>
</dbReference>
<dbReference type="PANTHER" id="PTHR11373:SF4">
    <property type="entry name" value="DEOXYNUCLEOSIDE TRIPHOSPHATE TRIPHOSPHOHYDROLASE SAMHD1"/>
    <property type="match status" value="1"/>
</dbReference>
<dbReference type="InterPro" id="IPR006674">
    <property type="entry name" value="HD_domain"/>
</dbReference>
<dbReference type="GO" id="GO:0005634">
    <property type="term" value="C:nucleus"/>
    <property type="evidence" value="ECO:0007669"/>
    <property type="project" value="TreeGrafter"/>
</dbReference>
<dbReference type="InterPro" id="IPR050135">
    <property type="entry name" value="dGTPase-like"/>
</dbReference>
<protein>
    <recommendedName>
        <fullName evidence="1">HD/PDEase domain-containing protein</fullName>
    </recommendedName>
</protein>
<name>A0A507D090_9FUNG</name>
<reference evidence="4 5" key="1">
    <citation type="journal article" date="2019" name="Sci. Rep.">
        <title>Comparative genomics of chytrid fungi reveal insights into the obligate biotrophic and pathogenic lifestyle of Synchytrium endobioticum.</title>
        <authorList>
            <person name="van de Vossenberg B.T.L.H."/>
            <person name="Warris S."/>
            <person name="Nguyen H.D.T."/>
            <person name="van Gent-Pelzer M.P.E."/>
            <person name="Joly D.L."/>
            <person name="van de Geest H.C."/>
            <person name="Bonants P.J.M."/>
            <person name="Smith D.S."/>
            <person name="Levesque C.A."/>
            <person name="van der Lee T.A.J."/>
        </authorList>
    </citation>
    <scope>NUCLEOTIDE SEQUENCE [LARGE SCALE GENOMIC DNA]</scope>
    <source>
        <strain evidence="2 5">LEV6574</strain>
        <strain evidence="3 4">MB42</strain>
    </source>
</reference>
<dbReference type="Proteomes" id="UP000317494">
    <property type="component" value="Unassembled WGS sequence"/>
</dbReference>
<dbReference type="PANTHER" id="PTHR11373">
    <property type="entry name" value="DEOXYNUCLEOSIDE TRIPHOSPHATE TRIPHOSPHOHYDROLASE"/>
    <property type="match status" value="1"/>
</dbReference>
<proteinExistence type="predicted"/>
<dbReference type="EMBL" id="QEAN01000125">
    <property type="protein sequence ID" value="TPX47011.1"/>
    <property type="molecule type" value="Genomic_DNA"/>
</dbReference>
<dbReference type="SUPFAM" id="SSF109604">
    <property type="entry name" value="HD-domain/PDEase-like"/>
    <property type="match status" value="1"/>
</dbReference>